<dbReference type="CDD" id="cd01639">
    <property type="entry name" value="IMPase"/>
    <property type="match status" value="1"/>
</dbReference>
<evidence type="ECO:0000256" key="8">
    <source>
        <dbReference type="PIRSR" id="PIRSR600760-2"/>
    </source>
</evidence>
<dbReference type="OrthoDB" id="9772456at2"/>
<proteinExistence type="inferred from homology"/>
<comment type="subunit">
    <text evidence="7">Homodimer. The rRNA transcription and antitermination complex (rrnTAC) consists of RNA polymerase (RNAP), NusA, NusB, NusE (rpsJ), NusG, SubB, ribosomal protein S4, DNA and precursor rRNA; S4 is more flexible than other subunits.</text>
</comment>
<evidence type="ECO:0000313" key="10">
    <source>
        <dbReference type="EMBL" id="OYD06209.1"/>
    </source>
</evidence>
<protein>
    <recommendedName>
        <fullName evidence="9">Inositol-1-monophosphatase</fullName>
        <ecNumber evidence="9">3.1.3.25</ecNumber>
    </recommendedName>
</protein>
<evidence type="ECO:0000256" key="3">
    <source>
        <dbReference type="ARBA" id="ARBA00009759"/>
    </source>
</evidence>
<dbReference type="GO" id="GO:0046854">
    <property type="term" value="P:phosphatidylinositol phosphate biosynthetic process"/>
    <property type="evidence" value="ECO:0007669"/>
    <property type="project" value="InterPro"/>
</dbReference>
<dbReference type="InterPro" id="IPR033942">
    <property type="entry name" value="IMPase"/>
</dbReference>
<gene>
    <name evidence="10" type="ORF">CHM34_17520</name>
</gene>
<dbReference type="InterPro" id="IPR000760">
    <property type="entry name" value="Inositol_monophosphatase-like"/>
</dbReference>
<dbReference type="EMBL" id="NOWF01000016">
    <property type="protein sequence ID" value="OYD06209.1"/>
    <property type="molecule type" value="Genomic_DNA"/>
</dbReference>
<dbReference type="AlphaFoldDB" id="A0A235B2M2"/>
<feature type="binding site" evidence="8">
    <location>
        <position position="78"/>
    </location>
    <ligand>
        <name>Mg(2+)</name>
        <dbReference type="ChEBI" id="CHEBI:18420"/>
        <label>1</label>
        <note>catalytic</note>
    </ligand>
</feature>
<reference evidence="10 11" key="1">
    <citation type="submission" date="2017-07" db="EMBL/GenBank/DDBJ databases">
        <title>The genome sequence of Paludifilum halophilum highlights mechanisms for microbial adaptation to high salt environemnts.</title>
        <authorList>
            <person name="Belbahri L."/>
        </authorList>
    </citation>
    <scope>NUCLEOTIDE SEQUENCE [LARGE SCALE GENOMIC DNA]</scope>
    <source>
        <strain evidence="10 11">DSM 102817</strain>
    </source>
</reference>
<dbReference type="GO" id="GO:0007165">
    <property type="term" value="P:signal transduction"/>
    <property type="evidence" value="ECO:0007669"/>
    <property type="project" value="TreeGrafter"/>
</dbReference>
<evidence type="ECO:0000256" key="9">
    <source>
        <dbReference type="RuleBase" id="RU364068"/>
    </source>
</evidence>
<dbReference type="SUPFAM" id="SSF56655">
    <property type="entry name" value="Carbohydrate phosphatase"/>
    <property type="match status" value="1"/>
</dbReference>
<comment type="cofactor">
    <cofactor evidence="2 8 9">
        <name>Mg(2+)</name>
        <dbReference type="ChEBI" id="CHEBI:18420"/>
    </cofactor>
</comment>
<feature type="binding site" evidence="8">
    <location>
        <position position="75"/>
    </location>
    <ligand>
        <name>Mg(2+)</name>
        <dbReference type="ChEBI" id="CHEBI:18420"/>
        <label>1</label>
        <note>catalytic</note>
    </ligand>
</feature>
<evidence type="ECO:0000256" key="6">
    <source>
        <dbReference type="ARBA" id="ARBA00022842"/>
    </source>
</evidence>
<evidence type="ECO:0000256" key="7">
    <source>
        <dbReference type="ARBA" id="ARBA00063608"/>
    </source>
</evidence>
<accession>A0A235B2M2</accession>
<dbReference type="PRINTS" id="PR01959">
    <property type="entry name" value="SBIMPHPHTASE"/>
</dbReference>
<keyword evidence="6 8" id="KW-0460">Magnesium</keyword>
<feature type="binding site" evidence="8">
    <location>
        <position position="203"/>
    </location>
    <ligand>
        <name>Mg(2+)</name>
        <dbReference type="ChEBI" id="CHEBI:18420"/>
        <label>1</label>
        <note>catalytic</note>
    </ligand>
</feature>
<dbReference type="GO" id="GO:0008934">
    <property type="term" value="F:inositol monophosphate 1-phosphatase activity"/>
    <property type="evidence" value="ECO:0007669"/>
    <property type="project" value="InterPro"/>
</dbReference>
<dbReference type="PROSITE" id="PS00630">
    <property type="entry name" value="IMP_2"/>
    <property type="match status" value="1"/>
</dbReference>
<evidence type="ECO:0000256" key="4">
    <source>
        <dbReference type="ARBA" id="ARBA00022723"/>
    </source>
</evidence>
<comment type="similarity">
    <text evidence="3 9">Belongs to the inositol monophosphatase superfamily.</text>
</comment>
<dbReference type="InterPro" id="IPR020583">
    <property type="entry name" value="Inositol_monoP_metal-BS"/>
</dbReference>
<sequence length="258" mass="28179">MEKRMDTDKRVNYKTSSHDLVTEVDQECEKIIRETLQASYPDHQVLGEEGVEAGSEASRAALEAAREAEYLWIIDPIDGTTNFVHRFPFFCVSIGIAHQGEIIAGVIFDPVQNELFVAEKGKGATLNGERIRVSQEKTLETSLLATGFPAGIREARQVNINGILELGTKCRNIRTAGSAALHLAYVASGRLTGFWEIDLNAWDLAAGALLVKEAGGRVTDTTGQPYHIGVRNILATNGLIHDSVQRTLKDVKATGFES</sequence>
<evidence type="ECO:0000256" key="5">
    <source>
        <dbReference type="ARBA" id="ARBA00022801"/>
    </source>
</evidence>
<keyword evidence="5 9" id="KW-0378">Hydrolase</keyword>
<dbReference type="Pfam" id="PF00459">
    <property type="entry name" value="Inositol_P"/>
    <property type="match status" value="1"/>
</dbReference>
<dbReference type="PROSITE" id="PS00629">
    <property type="entry name" value="IMP_1"/>
    <property type="match status" value="1"/>
</dbReference>
<name>A0A235B2M2_9BACL</name>
<dbReference type="InterPro" id="IPR022337">
    <property type="entry name" value="Inositol_monophosphatase_SuhB"/>
</dbReference>
<dbReference type="GO" id="GO:0006020">
    <property type="term" value="P:inositol metabolic process"/>
    <property type="evidence" value="ECO:0007669"/>
    <property type="project" value="TreeGrafter"/>
</dbReference>
<dbReference type="Gene3D" id="3.40.190.80">
    <property type="match status" value="1"/>
</dbReference>
<organism evidence="10 11">
    <name type="scientific">Paludifilum halophilum</name>
    <dbReference type="NCBI Taxonomy" id="1642702"/>
    <lineage>
        <taxon>Bacteria</taxon>
        <taxon>Bacillati</taxon>
        <taxon>Bacillota</taxon>
        <taxon>Bacilli</taxon>
        <taxon>Bacillales</taxon>
        <taxon>Thermoactinomycetaceae</taxon>
        <taxon>Paludifilum</taxon>
    </lineage>
</organism>
<feature type="binding site" evidence="8">
    <location>
        <position position="77"/>
    </location>
    <ligand>
        <name>Mg(2+)</name>
        <dbReference type="ChEBI" id="CHEBI:18420"/>
        <label>1</label>
        <note>catalytic</note>
    </ligand>
</feature>
<evidence type="ECO:0000256" key="1">
    <source>
        <dbReference type="ARBA" id="ARBA00001033"/>
    </source>
</evidence>
<dbReference type="EC" id="3.1.3.25" evidence="9"/>
<keyword evidence="4 8" id="KW-0479">Metal-binding</keyword>
<dbReference type="PANTHER" id="PTHR20854:SF4">
    <property type="entry name" value="INOSITOL-1-MONOPHOSPHATASE-RELATED"/>
    <property type="match status" value="1"/>
</dbReference>
<evidence type="ECO:0000313" key="11">
    <source>
        <dbReference type="Proteomes" id="UP000215459"/>
    </source>
</evidence>
<dbReference type="Proteomes" id="UP000215459">
    <property type="component" value="Unassembled WGS sequence"/>
</dbReference>
<comment type="catalytic activity">
    <reaction evidence="1 9">
        <text>a myo-inositol phosphate + H2O = myo-inositol + phosphate</text>
        <dbReference type="Rhea" id="RHEA:24056"/>
        <dbReference type="ChEBI" id="CHEBI:15377"/>
        <dbReference type="ChEBI" id="CHEBI:17268"/>
        <dbReference type="ChEBI" id="CHEBI:43474"/>
        <dbReference type="ChEBI" id="CHEBI:84139"/>
        <dbReference type="EC" id="3.1.3.25"/>
    </reaction>
</comment>
<dbReference type="PRINTS" id="PR00377">
    <property type="entry name" value="IMPHPHTASES"/>
</dbReference>
<dbReference type="FunFam" id="3.30.540.10:FF:000013">
    <property type="entry name" value="Inositol-1-monophosphatase"/>
    <property type="match status" value="1"/>
</dbReference>
<dbReference type="Gene3D" id="3.30.540.10">
    <property type="entry name" value="Fructose-1,6-Bisphosphatase, subunit A, domain 1"/>
    <property type="match status" value="1"/>
</dbReference>
<feature type="binding site" evidence="8">
    <location>
        <position position="48"/>
    </location>
    <ligand>
        <name>Mg(2+)</name>
        <dbReference type="ChEBI" id="CHEBI:18420"/>
        <label>1</label>
        <note>catalytic</note>
    </ligand>
</feature>
<dbReference type="PANTHER" id="PTHR20854">
    <property type="entry name" value="INOSITOL MONOPHOSPHATASE"/>
    <property type="match status" value="1"/>
</dbReference>
<dbReference type="GO" id="GO:0046872">
    <property type="term" value="F:metal ion binding"/>
    <property type="evidence" value="ECO:0007669"/>
    <property type="project" value="UniProtKB-KW"/>
</dbReference>
<comment type="caution">
    <text evidence="10">The sequence shown here is derived from an EMBL/GenBank/DDBJ whole genome shotgun (WGS) entry which is preliminary data.</text>
</comment>
<keyword evidence="11" id="KW-1185">Reference proteome</keyword>
<evidence type="ECO:0000256" key="2">
    <source>
        <dbReference type="ARBA" id="ARBA00001946"/>
    </source>
</evidence>
<dbReference type="InterPro" id="IPR020550">
    <property type="entry name" value="Inositol_monophosphatase_CS"/>
</dbReference>